<sequence length="51" mass="6211">MSYLYYLTTEVISEWQYDCIELYGKIRNNKLNICAEKDVKKSNKRRIFKNS</sequence>
<protein>
    <submittedName>
        <fullName evidence="1">Uncharacterized protein</fullName>
    </submittedName>
</protein>
<evidence type="ECO:0000313" key="1">
    <source>
        <dbReference type="EMBL" id="AEX63173.1"/>
    </source>
</evidence>
<gene>
    <name evidence="1" type="ORF">mv_L971</name>
</gene>
<proteinExistence type="predicted"/>
<dbReference type="EMBL" id="JN885999">
    <property type="protein sequence ID" value="AEX63173.1"/>
    <property type="molecule type" value="Genomic_DNA"/>
</dbReference>
<accession>H2EFA8</accession>
<name>H2EFA8_9VIRU</name>
<organism evidence="1">
    <name type="scientific">Moumouvirus sp. 'Monve'</name>
    <dbReference type="NCBI Taxonomy" id="1128131"/>
    <lineage>
        <taxon>Viruses</taxon>
        <taxon>Varidnaviria</taxon>
        <taxon>Bamfordvirae</taxon>
        <taxon>Nucleocytoviricota</taxon>
        <taxon>Megaviricetes</taxon>
        <taxon>Imitervirales</taxon>
        <taxon>Mimiviridae</taxon>
        <taxon>Megamimivirinae</taxon>
        <taxon>Moumouvirus</taxon>
    </lineage>
</organism>
<reference evidence="1" key="1">
    <citation type="submission" date="2011-10" db="EMBL/GenBank/DDBJ databases">
        <title>Provirophages and transpovirons: unique mobilome of giant viruses.</title>
        <authorList>
            <person name="Desnues C."/>
            <person name="LaScola B."/>
            <person name="Yutin N."/>
            <person name="Fournous G."/>
            <person name="Koonin E."/>
            <person name="Raoult D."/>
        </authorList>
    </citation>
    <scope>NUCLEOTIDE SEQUENCE</scope>
    <source>
        <strain evidence="1">Mv13-mv</strain>
    </source>
</reference>